<name>A0A938WML9_9BACT</name>
<keyword evidence="1" id="KW-0732">Signal</keyword>
<evidence type="ECO:0000313" key="2">
    <source>
        <dbReference type="EMBL" id="MBM6662776.1"/>
    </source>
</evidence>
<feature type="chain" id="PRO_5036853506" evidence="1">
    <location>
        <begin position="24"/>
        <end position="193"/>
    </location>
</feature>
<protein>
    <submittedName>
        <fullName evidence="2">DUF4840 domain-containing protein</fullName>
    </submittedName>
</protein>
<sequence length="193" mass="19729">MNRKKVYSAIFAMSLCLCGSMFVACDDDDNNTGGGDVLTAGAVVGEYPDAVMTAGEADTTVTVTVGADSVSIADFPVDGIVAAVVPAEQLSEALASVGSVPFSASYKGSVVGNKVAMTVSADSLLFNTTADGQEHTVKVGFTQPASGEYSGADSTLTMKVEAATVIFDGDTLTDFAPIEYELKPAHKAVVAHN</sequence>
<dbReference type="Proteomes" id="UP000764045">
    <property type="component" value="Unassembled WGS sequence"/>
</dbReference>
<dbReference type="PROSITE" id="PS51257">
    <property type="entry name" value="PROKAR_LIPOPROTEIN"/>
    <property type="match status" value="1"/>
</dbReference>
<organism evidence="2 3">
    <name type="scientific">Marseilla massiliensis</name>
    <dbReference type="NCBI Taxonomy" id="1841864"/>
    <lineage>
        <taxon>Bacteria</taxon>
        <taxon>Pseudomonadati</taxon>
        <taxon>Bacteroidota</taxon>
        <taxon>Bacteroidia</taxon>
        <taxon>Bacteroidales</taxon>
        <taxon>Prevotellaceae</taxon>
        <taxon>Marseilla</taxon>
    </lineage>
</organism>
<evidence type="ECO:0000313" key="3">
    <source>
        <dbReference type="Proteomes" id="UP000764045"/>
    </source>
</evidence>
<dbReference type="AlphaFoldDB" id="A0A938WML9"/>
<keyword evidence="3" id="KW-1185">Reference proteome</keyword>
<reference evidence="2 3" key="1">
    <citation type="journal article" date="2021" name="Sci. Rep.">
        <title>The distribution of antibiotic resistance genes in chicken gut microbiota commensals.</title>
        <authorList>
            <person name="Juricova H."/>
            <person name="Matiasovicova J."/>
            <person name="Kubasova T."/>
            <person name="Cejkova D."/>
            <person name="Rychlik I."/>
        </authorList>
    </citation>
    <scope>NUCLEOTIDE SEQUENCE [LARGE SCALE GENOMIC DNA]</scope>
    <source>
        <strain evidence="2 3">An819</strain>
    </source>
</reference>
<dbReference type="RefSeq" id="WP_205111523.1">
    <property type="nucleotide sequence ID" value="NZ_CAWUJD010000001.1"/>
</dbReference>
<gene>
    <name evidence="2" type="ORF">H6B30_13670</name>
</gene>
<accession>A0A938WML9</accession>
<feature type="signal peptide" evidence="1">
    <location>
        <begin position="1"/>
        <end position="23"/>
    </location>
</feature>
<proteinExistence type="predicted"/>
<evidence type="ECO:0000256" key="1">
    <source>
        <dbReference type="SAM" id="SignalP"/>
    </source>
</evidence>
<comment type="caution">
    <text evidence="2">The sequence shown here is derived from an EMBL/GenBank/DDBJ whole genome shotgun (WGS) entry which is preliminary data.</text>
</comment>
<dbReference type="EMBL" id="JACJJL010000029">
    <property type="protein sequence ID" value="MBM6662776.1"/>
    <property type="molecule type" value="Genomic_DNA"/>
</dbReference>